<dbReference type="Pfam" id="PF00248">
    <property type="entry name" value="Aldo_ket_red"/>
    <property type="match status" value="1"/>
</dbReference>
<sequence length="564" mass="62965">MGGHVNMMDDVLISNLPPELLRSAMRVLVSQGSVTQKPFVNHIRERFTDTPPKLAAPEDLFPSVNHVSLQCSRYMALTRCLFSCKLAAESLRYLIHFIESIQLGGARWESDSDLEAVLEKFGGDVVQAVQALKESKPEPTEALEDQLLKLWTALKDCQTYCENTKPEPLIYPLTRAERQVKDVIGFLFPNGTSLSLLIDTLSSQILVDLSKQGDTEMFALGPYQVPRLFNGLWQLSSPAWGSGTAEKQAAALKHLVEYGLTSTDMADHYGDAELIYGEFRNRLAPDVREQVYAATKWCVFGPINQPVTNDFVLSAVKERCRRLGGRVELLQFHWYDYEEKEYLEILAELVNITRTHSGLVSTIGLCNFDSKHTKEVCEYLLAKQGAVGIVSNQIQFSLFDSRPLQQMCTVCTEYGLKLLTYGSFCGGFLSQKWFNQPVPEIYAENNQLTPSQRKYFDMIGNWGTWAEFQALLGVLLSTADKYGVSLTNVATRWVLQQPAVGAVIVGTRLGVSAHGDENLKVFDFTLNDDDMESINNAALGGGGEKSLTIFQKLGDCGNEYRAMH</sequence>
<keyword evidence="4" id="KW-1185">Reference proteome</keyword>
<dbReference type="RefSeq" id="XP_045952792.1">
    <property type="nucleotide sequence ID" value="XM_046109585.1"/>
</dbReference>
<dbReference type="Gene3D" id="3.20.20.100">
    <property type="entry name" value="NADP-dependent oxidoreductase domain"/>
    <property type="match status" value="1"/>
</dbReference>
<dbReference type="GO" id="GO:0016491">
    <property type="term" value="F:oxidoreductase activity"/>
    <property type="evidence" value="ECO:0007669"/>
    <property type="project" value="UniProtKB-KW"/>
</dbReference>
<evidence type="ECO:0000313" key="3">
    <source>
        <dbReference type="EMBL" id="KAH6646278.1"/>
    </source>
</evidence>
<feature type="domain" description="NADP-dependent oxidoreductase" evidence="2">
    <location>
        <begin position="228"/>
        <end position="536"/>
    </location>
</feature>
<evidence type="ECO:0000313" key="4">
    <source>
        <dbReference type="Proteomes" id="UP000758603"/>
    </source>
</evidence>
<reference evidence="3" key="1">
    <citation type="journal article" date="2021" name="Nat. Commun.">
        <title>Genetic determinants of endophytism in the Arabidopsis root mycobiome.</title>
        <authorList>
            <person name="Mesny F."/>
            <person name="Miyauchi S."/>
            <person name="Thiergart T."/>
            <person name="Pickel B."/>
            <person name="Atanasova L."/>
            <person name="Karlsson M."/>
            <person name="Huettel B."/>
            <person name="Barry K.W."/>
            <person name="Haridas S."/>
            <person name="Chen C."/>
            <person name="Bauer D."/>
            <person name="Andreopoulos W."/>
            <person name="Pangilinan J."/>
            <person name="LaButti K."/>
            <person name="Riley R."/>
            <person name="Lipzen A."/>
            <person name="Clum A."/>
            <person name="Drula E."/>
            <person name="Henrissat B."/>
            <person name="Kohler A."/>
            <person name="Grigoriev I.V."/>
            <person name="Martin F.M."/>
            <person name="Hacquard S."/>
        </authorList>
    </citation>
    <scope>NUCLEOTIDE SEQUENCE</scope>
    <source>
        <strain evidence="3">MPI-SDFR-AT-0073</strain>
    </source>
</reference>
<keyword evidence="1" id="KW-0560">Oxidoreductase</keyword>
<dbReference type="GeneID" id="70138476"/>
<dbReference type="AlphaFoldDB" id="A0A9P8RHT6"/>
<dbReference type="Proteomes" id="UP000758603">
    <property type="component" value="Unassembled WGS sequence"/>
</dbReference>
<protein>
    <submittedName>
        <fullName evidence="3">Aldo/keto reductase</fullName>
    </submittedName>
</protein>
<gene>
    <name evidence="3" type="ORF">BKA67DRAFT_97940</name>
</gene>
<dbReference type="SUPFAM" id="SSF51430">
    <property type="entry name" value="NAD(P)-linked oxidoreductase"/>
    <property type="match status" value="1"/>
</dbReference>
<name>A0A9P8RHT6_9PEZI</name>
<comment type="caution">
    <text evidence="3">The sequence shown here is derived from an EMBL/GenBank/DDBJ whole genome shotgun (WGS) entry which is preliminary data.</text>
</comment>
<evidence type="ECO:0000256" key="1">
    <source>
        <dbReference type="ARBA" id="ARBA00023002"/>
    </source>
</evidence>
<dbReference type="InterPro" id="IPR023210">
    <property type="entry name" value="NADP_OxRdtase_dom"/>
</dbReference>
<proteinExistence type="predicted"/>
<dbReference type="PANTHER" id="PTHR43147">
    <property type="entry name" value="PROTEIN TAS"/>
    <property type="match status" value="1"/>
</dbReference>
<accession>A0A9P8RHT6</accession>
<dbReference type="OrthoDB" id="686384at2759"/>
<dbReference type="EMBL" id="JAGPXC010000010">
    <property type="protein sequence ID" value="KAH6646278.1"/>
    <property type="molecule type" value="Genomic_DNA"/>
</dbReference>
<evidence type="ECO:0000259" key="2">
    <source>
        <dbReference type="Pfam" id="PF00248"/>
    </source>
</evidence>
<dbReference type="PANTHER" id="PTHR43147:SF2">
    <property type="entry name" value="NADP-DEPENDENT OXIDOREDUCTASE DOMAIN-CONTAINING PROTEIN"/>
    <property type="match status" value="1"/>
</dbReference>
<organism evidence="3 4">
    <name type="scientific">Truncatella angustata</name>
    <dbReference type="NCBI Taxonomy" id="152316"/>
    <lineage>
        <taxon>Eukaryota</taxon>
        <taxon>Fungi</taxon>
        <taxon>Dikarya</taxon>
        <taxon>Ascomycota</taxon>
        <taxon>Pezizomycotina</taxon>
        <taxon>Sordariomycetes</taxon>
        <taxon>Xylariomycetidae</taxon>
        <taxon>Amphisphaeriales</taxon>
        <taxon>Sporocadaceae</taxon>
        <taxon>Truncatella</taxon>
    </lineage>
</organism>
<dbReference type="InterPro" id="IPR036812">
    <property type="entry name" value="NAD(P)_OxRdtase_dom_sf"/>
</dbReference>